<keyword evidence="3" id="KW-1185">Reference proteome</keyword>
<dbReference type="RefSeq" id="WP_208175175.1">
    <property type="nucleotide sequence ID" value="NZ_JAGETZ010000004.1"/>
</dbReference>
<keyword evidence="1" id="KW-0732">Signal</keyword>
<evidence type="ECO:0000313" key="3">
    <source>
        <dbReference type="Proteomes" id="UP000664369"/>
    </source>
</evidence>
<dbReference type="Proteomes" id="UP000664369">
    <property type="component" value="Unassembled WGS sequence"/>
</dbReference>
<feature type="chain" id="PRO_5046659795" description="DUF1735 domain-containing protein" evidence="1">
    <location>
        <begin position="16"/>
        <end position="177"/>
    </location>
</feature>
<accession>A0ABS3QEF4</accession>
<dbReference type="PROSITE" id="PS51257">
    <property type="entry name" value="PROKAR_LIPOPROTEIN"/>
    <property type="match status" value="1"/>
</dbReference>
<proteinExistence type="predicted"/>
<name>A0ABS3QEF4_9BACT</name>
<organism evidence="2 3">
    <name type="scientific">Hymenobacter negativus</name>
    <dbReference type="NCBI Taxonomy" id="2795026"/>
    <lineage>
        <taxon>Bacteria</taxon>
        <taxon>Pseudomonadati</taxon>
        <taxon>Bacteroidota</taxon>
        <taxon>Cytophagia</taxon>
        <taxon>Cytophagales</taxon>
        <taxon>Hymenobacteraceae</taxon>
        <taxon>Hymenobacter</taxon>
    </lineage>
</organism>
<sequence>MKNFLLMLFAGLTLASCSEISTDPAPARLTRTNTSSLTYSLAGSALATDTLLVNPRIAVYLLAPEVQSDGSTFYPLTTAATPLATVTPTRTTQTLTIPAVTLQDGQPAPIVRLVFSSDNRPGLKKSGTATVGERITTSLYVNNTTTVRATTTYSGLDFNRASVAPFRKQTDLSIAAY</sequence>
<protein>
    <recommendedName>
        <fullName evidence="4">DUF1735 domain-containing protein</fullName>
    </recommendedName>
</protein>
<comment type="caution">
    <text evidence="2">The sequence shown here is derived from an EMBL/GenBank/DDBJ whole genome shotgun (WGS) entry which is preliminary data.</text>
</comment>
<reference evidence="2 3" key="1">
    <citation type="submission" date="2021-03" db="EMBL/GenBank/DDBJ databases">
        <authorList>
            <person name="Kim M.K."/>
        </authorList>
    </citation>
    <scope>NUCLEOTIDE SEQUENCE [LARGE SCALE GENOMIC DNA]</scope>
    <source>
        <strain evidence="2 3">BT442</strain>
    </source>
</reference>
<evidence type="ECO:0000313" key="2">
    <source>
        <dbReference type="EMBL" id="MBO2009547.1"/>
    </source>
</evidence>
<feature type="signal peptide" evidence="1">
    <location>
        <begin position="1"/>
        <end position="15"/>
    </location>
</feature>
<evidence type="ECO:0000256" key="1">
    <source>
        <dbReference type="SAM" id="SignalP"/>
    </source>
</evidence>
<dbReference type="EMBL" id="JAGETZ010000004">
    <property type="protein sequence ID" value="MBO2009547.1"/>
    <property type="molecule type" value="Genomic_DNA"/>
</dbReference>
<evidence type="ECO:0008006" key="4">
    <source>
        <dbReference type="Google" id="ProtNLM"/>
    </source>
</evidence>
<gene>
    <name evidence="2" type="ORF">J4E00_10830</name>
</gene>